<evidence type="ECO:0000256" key="6">
    <source>
        <dbReference type="ARBA" id="ARBA00022519"/>
    </source>
</evidence>
<dbReference type="Pfam" id="PF00482">
    <property type="entry name" value="T2SSF"/>
    <property type="match status" value="2"/>
</dbReference>
<evidence type="ECO:0000256" key="2">
    <source>
        <dbReference type="ARBA" id="ARBA00004429"/>
    </source>
</evidence>
<feature type="domain" description="Type II secretion system protein GspF" evidence="13">
    <location>
        <begin position="49"/>
        <end position="184"/>
    </location>
</feature>
<evidence type="ECO:0000256" key="4">
    <source>
        <dbReference type="ARBA" id="ARBA00022448"/>
    </source>
</evidence>
<dbReference type="GO" id="GO:0015628">
    <property type="term" value="P:protein secretion by the type II secretion system"/>
    <property type="evidence" value="ECO:0007669"/>
    <property type="project" value="TreeGrafter"/>
</dbReference>
<dbReference type="PANTHER" id="PTHR30012">
    <property type="entry name" value="GENERAL SECRETION PATHWAY PROTEIN"/>
    <property type="match status" value="1"/>
</dbReference>
<feature type="domain" description="Type II secretion system protein GspF" evidence="13">
    <location>
        <begin position="265"/>
        <end position="386"/>
    </location>
</feature>
<evidence type="ECO:0000259" key="13">
    <source>
        <dbReference type="Pfam" id="PF00482"/>
    </source>
</evidence>
<protein>
    <recommendedName>
        <fullName evidence="10">General secretion pathway protein F</fullName>
    </recommendedName>
</protein>
<comment type="function">
    <text evidence="1">Component of the type II secretion system inner membrane complex required for the energy-dependent secretion of extracellular factors such as proteases and toxins from the periplasm.</text>
</comment>
<feature type="transmembrane region" description="Helical" evidence="12">
    <location>
        <begin position="160"/>
        <end position="183"/>
    </location>
</feature>
<comment type="similarity">
    <text evidence="3 11">Belongs to the GSP F family.</text>
</comment>
<dbReference type="Proteomes" id="UP001431776">
    <property type="component" value="Unassembled WGS sequence"/>
</dbReference>
<evidence type="ECO:0000256" key="1">
    <source>
        <dbReference type="ARBA" id="ARBA00002684"/>
    </source>
</evidence>
<keyword evidence="6" id="KW-0997">Cell inner membrane</keyword>
<gene>
    <name evidence="14" type="ORF">QJ522_11515</name>
</gene>
<dbReference type="InterPro" id="IPR003004">
    <property type="entry name" value="GspF/PilC"/>
</dbReference>
<comment type="subcellular location">
    <subcellularLocation>
        <location evidence="2">Cell inner membrane</location>
        <topology evidence="2">Multi-pass membrane protein</topology>
    </subcellularLocation>
    <subcellularLocation>
        <location evidence="11">Cell membrane</location>
        <topology evidence="11">Multi-pass membrane protein</topology>
    </subcellularLocation>
</comment>
<keyword evidence="7 11" id="KW-0812">Transmembrane</keyword>
<evidence type="ECO:0000256" key="11">
    <source>
        <dbReference type="RuleBase" id="RU003923"/>
    </source>
</evidence>
<dbReference type="FunFam" id="1.20.81.30:FF:000001">
    <property type="entry name" value="Type II secretion system protein F"/>
    <property type="match status" value="1"/>
</dbReference>
<dbReference type="PRINTS" id="PR00812">
    <property type="entry name" value="BCTERIALGSPF"/>
</dbReference>
<reference evidence="14" key="1">
    <citation type="submission" date="2023-05" db="EMBL/GenBank/DDBJ databases">
        <title>Anaerotaeda fermentans gen. nov., sp. nov., a novel anaerobic planctomycete of the new family within the order Sedimentisphaerales isolated from Taman Peninsula, Russia.</title>
        <authorList>
            <person name="Khomyakova M.A."/>
            <person name="Merkel A.Y."/>
            <person name="Slobodkin A.I."/>
        </authorList>
    </citation>
    <scope>NUCLEOTIDE SEQUENCE</scope>
    <source>
        <strain evidence="14">M17dextr</strain>
    </source>
</reference>
<evidence type="ECO:0000256" key="8">
    <source>
        <dbReference type="ARBA" id="ARBA00022989"/>
    </source>
</evidence>
<keyword evidence="4 11" id="KW-0813">Transport</keyword>
<proteinExistence type="inferred from homology"/>
<evidence type="ECO:0000256" key="9">
    <source>
        <dbReference type="ARBA" id="ARBA00023136"/>
    </source>
</evidence>
<evidence type="ECO:0000256" key="7">
    <source>
        <dbReference type="ARBA" id="ARBA00022692"/>
    </source>
</evidence>
<name>A0AAW6U151_9BACT</name>
<dbReference type="InterPro" id="IPR042094">
    <property type="entry name" value="T2SS_GspF_sf"/>
</dbReference>
<dbReference type="GO" id="GO:0005886">
    <property type="term" value="C:plasma membrane"/>
    <property type="evidence" value="ECO:0007669"/>
    <property type="project" value="UniProtKB-SubCell"/>
</dbReference>
<evidence type="ECO:0000256" key="12">
    <source>
        <dbReference type="SAM" id="Phobius"/>
    </source>
</evidence>
<keyword evidence="9 12" id="KW-0472">Membrane</keyword>
<evidence type="ECO:0000313" key="14">
    <source>
        <dbReference type="EMBL" id="MDI6449674.1"/>
    </source>
</evidence>
<dbReference type="EMBL" id="JASCXX010000012">
    <property type="protein sequence ID" value="MDI6449674.1"/>
    <property type="molecule type" value="Genomic_DNA"/>
</dbReference>
<evidence type="ECO:0000256" key="10">
    <source>
        <dbReference type="ARBA" id="ARBA00030750"/>
    </source>
</evidence>
<sequence length="394" mass="42453">MPTVEEQIRPQIESPGIAARPTTAPRRIHRTQGHDLLRRVGTKDLGRLARQLSTLLHAGMPLVPALSALVEQMQCVPKKRGVRWGHSTEPLAPIVERVRDDVNAGSSLAEALGRHPSLFSALFVNMVAAGEAGGALEAVLARLADILEKRAQLTGKVKAAIAYPAMMTVVAVGVVLFLLSFVVPSISELFVRMNQELPLPTRILMGVSGFFEAHGVLIAVAVLGATAALMGLARTQDGRLWMDRIRLGLPLFGPLFFRLEVARLTRTLGTLMKSGIPVISAIEISQRISQNRLIAEAADHIKDAVHKGETIANAVRATGMFPPMVVHVIETGQMAGNVEDGLLNIAEMYDGEVETTVRTLTALLEPMILLLMGGVVGFIVLSILLPIFEINQAL</sequence>
<keyword evidence="15" id="KW-1185">Reference proteome</keyword>
<keyword evidence="5" id="KW-1003">Cell membrane</keyword>
<dbReference type="InterPro" id="IPR001992">
    <property type="entry name" value="T2SS_GspF/T4SS_PilC_CS"/>
</dbReference>
<feature type="transmembrane region" description="Helical" evidence="12">
    <location>
        <begin position="368"/>
        <end position="388"/>
    </location>
</feature>
<dbReference type="PROSITE" id="PS00874">
    <property type="entry name" value="T2SP_F"/>
    <property type="match status" value="1"/>
</dbReference>
<comment type="caution">
    <text evidence="14">The sequence shown here is derived from an EMBL/GenBank/DDBJ whole genome shotgun (WGS) entry which is preliminary data.</text>
</comment>
<evidence type="ECO:0000256" key="5">
    <source>
        <dbReference type="ARBA" id="ARBA00022475"/>
    </source>
</evidence>
<dbReference type="Gene3D" id="1.20.81.30">
    <property type="entry name" value="Type II secretion system (T2SS), domain F"/>
    <property type="match status" value="2"/>
</dbReference>
<feature type="transmembrane region" description="Helical" evidence="12">
    <location>
        <begin position="203"/>
        <end position="232"/>
    </location>
</feature>
<dbReference type="PANTHER" id="PTHR30012:SF0">
    <property type="entry name" value="TYPE II SECRETION SYSTEM PROTEIN F-RELATED"/>
    <property type="match status" value="1"/>
</dbReference>
<evidence type="ECO:0000256" key="3">
    <source>
        <dbReference type="ARBA" id="ARBA00005745"/>
    </source>
</evidence>
<accession>A0AAW6U151</accession>
<organism evidence="14 15">
    <name type="scientific">Anaerobaca lacustris</name>
    <dbReference type="NCBI Taxonomy" id="3044600"/>
    <lineage>
        <taxon>Bacteria</taxon>
        <taxon>Pseudomonadati</taxon>
        <taxon>Planctomycetota</taxon>
        <taxon>Phycisphaerae</taxon>
        <taxon>Sedimentisphaerales</taxon>
        <taxon>Anaerobacaceae</taxon>
        <taxon>Anaerobaca</taxon>
    </lineage>
</organism>
<dbReference type="InterPro" id="IPR018076">
    <property type="entry name" value="T2SS_GspF_dom"/>
</dbReference>
<dbReference type="RefSeq" id="WP_349245082.1">
    <property type="nucleotide sequence ID" value="NZ_JASCXX010000012.1"/>
</dbReference>
<dbReference type="AlphaFoldDB" id="A0AAW6U151"/>
<evidence type="ECO:0000313" key="15">
    <source>
        <dbReference type="Proteomes" id="UP001431776"/>
    </source>
</evidence>
<keyword evidence="8 12" id="KW-1133">Transmembrane helix</keyword>